<evidence type="ECO:0000313" key="1">
    <source>
        <dbReference type="EMBL" id="GAA1958757.1"/>
    </source>
</evidence>
<accession>A0ABP5C8K9</accession>
<name>A0ABP5C8K9_9PSEU</name>
<gene>
    <name evidence="1" type="ORF">GCM10009754_31390</name>
</gene>
<organism evidence="1 2">
    <name type="scientific">Amycolatopsis minnesotensis</name>
    <dbReference type="NCBI Taxonomy" id="337894"/>
    <lineage>
        <taxon>Bacteria</taxon>
        <taxon>Bacillati</taxon>
        <taxon>Actinomycetota</taxon>
        <taxon>Actinomycetes</taxon>
        <taxon>Pseudonocardiales</taxon>
        <taxon>Pseudonocardiaceae</taxon>
        <taxon>Amycolatopsis</taxon>
    </lineage>
</organism>
<comment type="caution">
    <text evidence="1">The sequence shown here is derived from an EMBL/GenBank/DDBJ whole genome shotgun (WGS) entry which is preliminary data.</text>
</comment>
<sequence>MATRQHGDADAKLIKHGTRVRRLPSAAVLGHVSALGAKWVEVRTWGRRRPIRIDPRVLRVVALNG</sequence>
<keyword evidence="2" id="KW-1185">Reference proteome</keyword>
<protein>
    <submittedName>
        <fullName evidence="1">Uncharacterized protein</fullName>
    </submittedName>
</protein>
<reference evidence="2" key="1">
    <citation type="journal article" date="2019" name="Int. J. Syst. Evol. Microbiol.">
        <title>The Global Catalogue of Microorganisms (GCM) 10K type strain sequencing project: providing services to taxonomists for standard genome sequencing and annotation.</title>
        <authorList>
            <consortium name="The Broad Institute Genomics Platform"/>
            <consortium name="The Broad Institute Genome Sequencing Center for Infectious Disease"/>
            <person name="Wu L."/>
            <person name="Ma J."/>
        </authorList>
    </citation>
    <scope>NUCLEOTIDE SEQUENCE [LARGE SCALE GENOMIC DNA]</scope>
    <source>
        <strain evidence="2">JCM 14545</strain>
    </source>
</reference>
<evidence type="ECO:0000313" key="2">
    <source>
        <dbReference type="Proteomes" id="UP001501116"/>
    </source>
</evidence>
<dbReference type="Proteomes" id="UP001501116">
    <property type="component" value="Unassembled WGS sequence"/>
</dbReference>
<dbReference type="EMBL" id="BAAANN010000011">
    <property type="protein sequence ID" value="GAA1958757.1"/>
    <property type="molecule type" value="Genomic_DNA"/>
</dbReference>
<proteinExistence type="predicted"/>